<dbReference type="InterPro" id="IPR044020">
    <property type="entry name" value="DUF5676"/>
</dbReference>
<evidence type="ECO:0000256" key="1">
    <source>
        <dbReference type="SAM" id="Phobius"/>
    </source>
</evidence>
<feature type="transmembrane region" description="Helical" evidence="1">
    <location>
        <begin position="51"/>
        <end position="80"/>
    </location>
</feature>
<protein>
    <submittedName>
        <fullName evidence="2">Uncharacterized protein</fullName>
    </submittedName>
</protein>
<name>A0ABT3TK65_9GAMM</name>
<keyword evidence="1" id="KW-0812">Transmembrane</keyword>
<reference evidence="2" key="1">
    <citation type="submission" date="2019-02" db="EMBL/GenBank/DDBJ databases">
        <authorList>
            <person name="Li S.-H."/>
        </authorList>
    </citation>
    <scope>NUCLEOTIDE SEQUENCE</scope>
    <source>
        <strain evidence="2">IMCC14734</strain>
    </source>
</reference>
<accession>A0ABT3TK65</accession>
<dbReference type="RefSeq" id="WP_279246736.1">
    <property type="nucleotide sequence ID" value="NZ_SHNN01000004.1"/>
</dbReference>
<proteinExistence type="predicted"/>
<dbReference type="EMBL" id="SHNN01000004">
    <property type="protein sequence ID" value="MCX2982703.1"/>
    <property type="molecule type" value="Genomic_DNA"/>
</dbReference>
<keyword evidence="3" id="KW-1185">Reference proteome</keyword>
<evidence type="ECO:0000313" key="2">
    <source>
        <dbReference type="EMBL" id="MCX2982703.1"/>
    </source>
</evidence>
<keyword evidence="1" id="KW-0472">Membrane</keyword>
<evidence type="ECO:0000313" key="3">
    <source>
        <dbReference type="Proteomes" id="UP001143362"/>
    </source>
</evidence>
<organism evidence="2 3">
    <name type="scientific">Candidatus Litorirhabdus singularis</name>
    <dbReference type="NCBI Taxonomy" id="2518993"/>
    <lineage>
        <taxon>Bacteria</taxon>
        <taxon>Pseudomonadati</taxon>
        <taxon>Pseudomonadota</taxon>
        <taxon>Gammaproteobacteria</taxon>
        <taxon>Cellvibrionales</taxon>
        <taxon>Halieaceae</taxon>
        <taxon>Candidatus Litorirhabdus</taxon>
    </lineage>
</organism>
<dbReference type="Pfam" id="PF18926">
    <property type="entry name" value="DUF5676"/>
    <property type="match status" value="1"/>
</dbReference>
<sequence>MIYPKKFAVASAATAAFLWIACSALVAILPEAMWQMTGYMLHIEISQMNWAMNWTGFCIGLVSWSVVAGIAGGVLAAIYIRL</sequence>
<comment type="caution">
    <text evidence="2">The sequence shown here is derived from an EMBL/GenBank/DDBJ whole genome shotgun (WGS) entry which is preliminary data.</text>
</comment>
<dbReference type="Proteomes" id="UP001143362">
    <property type="component" value="Unassembled WGS sequence"/>
</dbReference>
<keyword evidence="1" id="KW-1133">Transmembrane helix</keyword>
<dbReference type="PROSITE" id="PS51257">
    <property type="entry name" value="PROKAR_LIPOPROTEIN"/>
    <property type="match status" value="1"/>
</dbReference>
<gene>
    <name evidence="2" type="ORF">EYC98_17715</name>
</gene>